<accession>A0A0F8X512</accession>
<protein>
    <submittedName>
        <fullName evidence="1">Uncharacterized protein</fullName>
    </submittedName>
</protein>
<sequence length="87" mass="10089">MKDGVKLSEAGGTLGFPIKRSIIKTFNLKWKDPVEFDILDEERNVLITLQAELKKNKTVSIRDYIAEEFDLKTNQVIQVDIRRPKEL</sequence>
<dbReference type="AlphaFoldDB" id="A0A0F8X512"/>
<gene>
    <name evidence="1" type="ORF">LCGC14_3068910</name>
</gene>
<reference evidence="1" key="1">
    <citation type="journal article" date="2015" name="Nature">
        <title>Complex archaea that bridge the gap between prokaryotes and eukaryotes.</title>
        <authorList>
            <person name="Spang A."/>
            <person name="Saw J.H."/>
            <person name="Jorgensen S.L."/>
            <person name="Zaremba-Niedzwiedzka K."/>
            <person name="Martijn J."/>
            <person name="Lind A.E."/>
            <person name="van Eijk R."/>
            <person name="Schleper C."/>
            <person name="Guy L."/>
            <person name="Ettema T.J."/>
        </authorList>
    </citation>
    <scope>NUCLEOTIDE SEQUENCE</scope>
</reference>
<name>A0A0F8X512_9ZZZZ</name>
<evidence type="ECO:0000313" key="1">
    <source>
        <dbReference type="EMBL" id="KKK56000.1"/>
    </source>
</evidence>
<proteinExistence type="predicted"/>
<comment type="caution">
    <text evidence="1">The sequence shown here is derived from an EMBL/GenBank/DDBJ whole genome shotgun (WGS) entry which is preliminary data.</text>
</comment>
<dbReference type="EMBL" id="LAZR01065212">
    <property type="protein sequence ID" value="KKK56000.1"/>
    <property type="molecule type" value="Genomic_DNA"/>
</dbReference>
<organism evidence="1">
    <name type="scientific">marine sediment metagenome</name>
    <dbReference type="NCBI Taxonomy" id="412755"/>
    <lineage>
        <taxon>unclassified sequences</taxon>
        <taxon>metagenomes</taxon>
        <taxon>ecological metagenomes</taxon>
    </lineage>
</organism>